<gene>
    <name evidence="1" type="ORF">CRG98_009543</name>
</gene>
<name>A0A2I0KP25_PUNGR</name>
<keyword evidence="2" id="KW-1185">Reference proteome</keyword>
<organism evidence="1 2">
    <name type="scientific">Punica granatum</name>
    <name type="common">Pomegranate</name>
    <dbReference type="NCBI Taxonomy" id="22663"/>
    <lineage>
        <taxon>Eukaryota</taxon>
        <taxon>Viridiplantae</taxon>
        <taxon>Streptophyta</taxon>
        <taxon>Embryophyta</taxon>
        <taxon>Tracheophyta</taxon>
        <taxon>Spermatophyta</taxon>
        <taxon>Magnoliopsida</taxon>
        <taxon>eudicotyledons</taxon>
        <taxon>Gunneridae</taxon>
        <taxon>Pentapetalae</taxon>
        <taxon>rosids</taxon>
        <taxon>malvids</taxon>
        <taxon>Myrtales</taxon>
        <taxon>Lythraceae</taxon>
        <taxon>Punica</taxon>
    </lineage>
</organism>
<dbReference type="AlphaFoldDB" id="A0A2I0KP25"/>
<sequence length="140" mass="15976">MSMSQLNGRTKAQAREGSPYQIHEHPIQDPWHYPFGQPRMSWLLVEGEVNYEPGHEDAAGVFTKQPRIIALSRTRTYISPYPHLPSRTDTYTHNTFIFYLEPSVPLSFHRPSIPGQGSPLIPISASRLRSSTSRLLQLSY</sequence>
<accession>A0A2I0KP25</accession>
<evidence type="ECO:0000313" key="1">
    <source>
        <dbReference type="EMBL" id="PKI70080.1"/>
    </source>
</evidence>
<dbReference type="Proteomes" id="UP000233551">
    <property type="component" value="Unassembled WGS sequence"/>
</dbReference>
<dbReference type="EMBL" id="PGOL01000475">
    <property type="protein sequence ID" value="PKI70080.1"/>
    <property type="molecule type" value="Genomic_DNA"/>
</dbReference>
<comment type="caution">
    <text evidence="1">The sequence shown here is derived from an EMBL/GenBank/DDBJ whole genome shotgun (WGS) entry which is preliminary data.</text>
</comment>
<evidence type="ECO:0000313" key="2">
    <source>
        <dbReference type="Proteomes" id="UP000233551"/>
    </source>
</evidence>
<reference evidence="1 2" key="1">
    <citation type="submission" date="2017-11" db="EMBL/GenBank/DDBJ databases">
        <title>De-novo sequencing of pomegranate (Punica granatum L.) genome.</title>
        <authorList>
            <person name="Akparov Z."/>
            <person name="Amiraslanov A."/>
            <person name="Hajiyeva S."/>
            <person name="Abbasov M."/>
            <person name="Kaur K."/>
            <person name="Hamwieh A."/>
            <person name="Solovyev V."/>
            <person name="Salamov A."/>
            <person name="Braich B."/>
            <person name="Kosarev P."/>
            <person name="Mahmoud A."/>
            <person name="Hajiyev E."/>
            <person name="Babayeva S."/>
            <person name="Izzatullayeva V."/>
            <person name="Mammadov A."/>
            <person name="Mammadov A."/>
            <person name="Sharifova S."/>
            <person name="Ojaghi J."/>
            <person name="Eynullazada K."/>
            <person name="Bayramov B."/>
            <person name="Abdulazimova A."/>
            <person name="Shahmuradov I."/>
        </authorList>
    </citation>
    <scope>NUCLEOTIDE SEQUENCE [LARGE SCALE GENOMIC DNA]</scope>
    <source>
        <strain evidence="2">cv. AG2017</strain>
        <tissue evidence="1">Leaf</tissue>
    </source>
</reference>
<proteinExistence type="predicted"/>
<protein>
    <submittedName>
        <fullName evidence="1">Uncharacterized protein</fullName>
    </submittedName>
</protein>